<dbReference type="InterPro" id="IPR046947">
    <property type="entry name" value="LytR-like"/>
</dbReference>
<evidence type="ECO:0000256" key="1">
    <source>
        <dbReference type="PROSITE-ProRule" id="PRU00169"/>
    </source>
</evidence>
<dbReference type="PANTHER" id="PTHR37299:SF1">
    <property type="entry name" value="STAGE 0 SPORULATION PROTEIN A HOMOLOG"/>
    <property type="match status" value="1"/>
</dbReference>
<comment type="caution">
    <text evidence="1">Lacks conserved residue(s) required for the propagation of feature annotation.</text>
</comment>
<dbReference type="InterPro" id="IPR007492">
    <property type="entry name" value="LytTR_DNA-bd_dom"/>
</dbReference>
<proteinExistence type="predicted"/>
<dbReference type="Gene3D" id="2.40.50.1020">
    <property type="entry name" value="LytTr DNA-binding domain"/>
    <property type="match status" value="1"/>
</dbReference>
<gene>
    <name evidence="4" type="primary">lytR</name>
    <name evidence="4" type="ORF">GENT5_17110</name>
</gene>
<dbReference type="GO" id="GO:0003677">
    <property type="term" value="F:DNA binding"/>
    <property type="evidence" value="ECO:0007669"/>
    <property type="project" value="UniProtKB-KW"/>
</dbReference>
<feature type="domain" description="Response regulatory" evidence="2">
    <location>
        <begin position="4"/>
        <end position="123"/>
    </location>
</feature>
<evidence type="ECO:0000313" key="5">
    <source>
        <dbReference type="Proteomes" id="UP001319867"/>
    </source>
</evidence>
<protein>
    <submittedName>
        <fullName evidence="4">DNA-binding response regulator</fullName>
    </submittedName>
</protein>
<accession>A0ABM7V762</accession>
<reference evidence="4 5" key="1">
    <citation type="journal article" date="2022" name="Int. J. Syst. Evol. Microbiol.">
        <title>Flavobacterium ammonificans sp. nov. and Flavobacterium ammoniigenes sp. nov., ammonifying bacteria isolated from surface river water.</title>
        <authorList>
            <person name="Watanabe K."/>
            <person name="Kitamura T."/>
            <person name="Ogata Y."/>
            <person name="Shindo C."/>
            <person name="Suda W."/>
        </authorList>
    </citation>
    <scope>NUCLEOTIDE SEQUENCE [LARGE SCALE GENOMIC DNA]</scope>
    <source>
        <strain evidence="4 5">GENT5</strain>
    </source>
</reference>
<reference evidence="4 5" key="2">
    <citation type="journal article" date="2022" name="Microorganisms">
        <title>Complete Genome Sequences of Two Flavobacterium ammonificans Strains and a Flavobacterium ammoniigenes Strain of Ammonifying Bacterioplankton Isolated from Surface River Water.</title>
        <authorList>
            <person name="Suda W."/>
            <person name="Ogata Y."/>
            <person name="Shindo C."/>
            <person name="Watanabe K."/>
        </authorList>
    </citation>
    <scope>NUCLEOTIDE SEQUENCE [LARGE SCALE GENOMIC DNA]</scope>
    <source>
        <strain evidence="4 5">GENT5</strain>
    </source>
</reference>
<dbReference type="EMBL" id="AP025184">
    <property type="protein sequence ID" value="BDB55406.1"/>
    <property type="molecule type" value="Genomic_DNA"/>
</dbReference>
<keyword evidence="5" id="KW-1185">Reference proteome</keyword>
<dbReference type="Gene3D" id="3.40.50.2300">
    <property type="match status" value="1"/>
</dbReference>
<evidence type="ECO:0000313" key="4">
    <source>
        <dbReference type="EMBL" id="BDB55406.1"/>
    </source>
</evidence>
<dbReference type="SUPFAM" id="SSF52172">
    <property type="entry name" value="CheY-like"/>
    <property type="match status" value="1"/>
</dbReference>
<evidence type="ECO:0000259" key="3">
    <source>
        <dbReference type="PROSITE" id="PS50930"/>
    </source>
</evidence>
<dbReference type="PROSITE" id="PS50930">
    <property type="entry name" value="HTH_LYTTR"/>
    <property type="match status" value="1"/>
</dbReference>
<dbReference type="InterPro" id="IPR011006">
    <property type="entry name" value="CheY-like_superfamily"/>
</dbReference>
<name>A0ABM7V762_9FLAO</name>
<sequence>MQFSYVLIDGSQIIEPTLEMIKVHDAFLCVAVCANRTEGINKILELKPDVVFMNISDASNLSENAIQLSLLSELHEFLDVLPTIIVLSNSKDQAFDAYQRGVSGYLLHPIDANELRKCLLRYQKTHTSLYADKISIKSNGDYHFIKAQDIVYLKADNNTTDFHLQSGKVITAFKTLKHFEKLLPFYFFRIHHGYVINVDHVSRINLGKSQCYLLNNEIALPFSRTYKDNITTIIIRIS</sequence>
<dbReference type="InterPro" id="IPR001789">
    <property type="entry name" value="Sig_transdc_resp-reg_receiver"/>
</dbReference>
<dbReference type="Pfam" id="PF04397">
    <property type="entry name" value="LytTR"/>
    <property type="match status" value="1"/>
</dbReference>
<dbReference type="RefSeq" id="WP_229316789.1">
    <property type="nucleotide sequence ID" value="NZ_AP025184.1"/>
</dbReference>
<evidence type="ECO:0000259" key="2">
    <source>
        <dbReference type="PROSITE" id="PS50110"/>
    </source>
</evidence>
<dbReference type="SMART" id="SM00850">
    <property type="entry name" value="LytTR"/>
    <property type="match status" value="1"/>
</dbReference>
<dbReference type="Proteomes" id="UP001319867">
    <property type="component" value="Chromosome"/>
</dbReference>
<feature type="domain" description="HTH LytTR-type" evidence="3">
    <location>
        <begin position="134"/>
        <end position="226"/>
    </location>
</feature>
<keyword evidence="4" id="KW-0238">DNA-binding</keyword>
<organism evidence="4 5">
    <name type="scientific">Flavobacterium ammoniigenes</name>
    <dbReference type="NCBI Taxonomy" id="1751095"/>
    <lineage>
        <taxon>Bacteria</taxon>
        <taxon>Pseudomonadati</taxon>
        <taxon>Bacteroidota</taxon>
        <taxon>Flavobacteriia</taxon>
        <taxon>Flavobacteriales</taxon>
        <taxon>Flavobacteriaceae</taxon>
        <taxon>Flavobacterium</taxon>
    </lineage>
</organism>
<dbReference type="PANTHER" id="PTHR37299">
    <property type="entry name" value="TRANSCRIPTIONAL REGULATOR-RELATED"/>
    <property type="match status" value="1"/>
</dbReference>
<dbReference type="PROSITE" id="PS50110">
    <property type="entry name" value="RESPONSE_REGULATORY"/>
    <property type="match status" value="1"/>
</dbReference>